<dbReference type="WBParaSite" id="ASIM_0002048501-mRNA-1">
    <property type="protein sequence ID" value="ASIM_0002048501-mRNA-1"/>
    <property type="gene ID" value="ASIM_0002048501"/>
</dbReference>
<accession>A0A0M3KHM0</accession>
<gene>
    <name evidence="6" type="ORF">ASIM_LOCUS19868</name>
</gene>
<dbReference type="EMBL" id="UYRR01038147">
    <property type="protein sequence ID" value="VDK72728.1"/>
    <property type="molecule type" value="Genomic_DNA"/>
</dbReference>
<protein>
    <submittedName>
        <fullName evidence="8">Protein Ycf2-like</fullName>
    </submittedName>
</protein>
<sequence length="297" mass="33424">MVGFRTKKNQRRRIESDSESENEKTNKKQEGLLHFRQSSEPIVASSQKVAKVLVQMEEEPSDDLILVQLPSTLLSLSNSNDEKIKVEEQVQNTTDTPSAAVKTEVSPPNPTTSHCLERFEDGTALGKLRIRKSGRVELIIGGMALDVTCGIRSRHNESVVLIETDPRPLSNTKEKSAASNLLQIKPEPMEETREDEHEKRSDNMFVIGKIGQSMVCSHDFAKSIEQSKLERKHKSELLRKPNEEKASELDEAEAETKKLVGDLKSMELKEKSWARWTQNYLNYAAAAESMDLDDSSS</sequence>
<comment type="subcellular location">
    <subcellularLocation>
        <location evidence="1">Nucleus</location>
    </subcellularLocation>
</comment>
<reference evidence="6 7" key="2">
    <citation type="submission" date="2018-11" db="EMBL/GenBank/DDBJ databases">
        <authorList>
            <consortium name="Pathogen Informatics"/>
        </authorList>
    </citation>
    <scope>NUCLEOTIDE SEQUENCE [LARGE SCALE GENOMIC DNA]</scope>
</reference>
<feature type="region of interest" description="Disordered" evidence="5">
    <location>
        <begin position="1"/>
        <end position="39"/>
    </location>
</feature>
<proteinExistence type="predicted"/>
<dbReference type="Proteomes" id="UP000267096">
    <property type="component" value="Unassembled WGS sequence"/>
</dbReference>
<dbReference type="OrthoDB" id="5836119at2759"/>
<evidence type="ECO:0000256" key="1">
    <source>
        <dbReference type="ARBA" id="ARBA00004123"/>
    </source>
</evidence>
<reference evidence="8" key="1">
    <citation type="submission" date="2017-02" db="UniProtKB">
        <authorList>
            <consortium name="WormBaseParasite"/>
        </authorList>
    </citation>
    <scope>IDENTIFICATION</scope>
</reference>
<dbReference type="GO" id="GO:0003677">
    <property type="term" value="F:DNA binding"/>
    <property type="evidence" value="ECO:0007669"/>
    <property type="project" value="InterPro"/>
</dbReference>
<keyword evidence="7" id="KW-1185">Reference proteome</keyword>
<dbReference type="PANTHER" id="PTHR13408:SF0">
    <property type="entry name" value="DNA-DIRECTED RNA POLYMERASE III SUBUNIT RPC4"/>
    <property type="match status" value="1"/>
</dbReference>
<dbReference type="PANTHER" id="PTHR13408">
    <property type="entry name" value="DNA-DIRECTED RNA POLYMERASE III"/>
    <property type="match status" value="1"/>
</dbReference>
<evidence type="ECO:0000256" key="2">
    <source>
        <dbReference type="ARBA" id="ARBA00022478"/>
    </source>
</evidence>
<evidence type="ECO:0000313" key="7">
    <source>
        <dbReference type="Proteomes" id="UP000267096"/>
    </source>
</evidence>
<dbReference type="GO" id="GO:0042797">
    <property type="term" value="P:tRNA transcription by RNA polymerase III"/>
    <property type="evidence" value="ECO:0007669"/>
    <property type="project" value="TreeGrafter"/>
</dbReference>
<evidence type="ECO:0000313" key="6">
    <source>
        <dbReference type="EMBL" id="VDK72728.1"/>
    </source>
</evidence>
<keyword evidence="4" id="KW-0539">Nucleus</keyword>
<feature type="region of interest" description="Disordered" evidence="5">
    <location>
        <begin position="89"/>
        <end position="113"/>
    </location>
</feature>
<keyword evidence="2" id="KW-0240">DNA-directed RNA polymerase</keyword>
<feature type="region of interest" description="Disordered" evidence="5">
    <location>
        <begin position="231"/>
        <end position="255"/>
    </location>
</feature>
<evidence type="ECO:0000256" key="5">
    <source>
        <dbReference type="SAM" id="MobiDB-lite"/>
    </source>
</evidence>
<dbReference type="GO" id="GO:0005666">
    <property type="term" value="C:RNA polymerase III complex"/>
    <property type="evidence" value="ECO:0007669"/>
    <property type="project" value="InterPro"/>
</dbReference>
<keyword evidence="3" id="KW-0804">Transcription</keyword>
<dbReference type="Pfam" id="PF05132">
    <property type="entry name" value="RNA_pol_Rpc4"/>
    <property type="match status" value="1"/>
</dbReference>
<dbReference type="InterPro" id="IPR007811">
    <property type="entry name" value="RPC4"/>
</dbReference>
<evidence type="ECO:0000256" key="3">
    <source>
        <dbReference type="ARBA" id="ARBA00023163"/>
    </source>
</evidence>
<dbReference type="AlphaFoldDB" id="A0A0M3KHM0"/>
<evidence type="ECO:0000256" key="4">
    <source>
        <dbReference type="ARBA" id="ARBA00023242"/>
    </source>
</evidence>
<evidence type="ECO:0000313" key="8">
    <source>
        <dbReference type="WBParaSite" id="ASIM_0002048501-mRNA-1"/>
    </source>
</evidence>
<organism evidence="8">
    <name type="scientific">Anisakis simplex</name>
    <name type="common">Herring worm</name>
    <dbReference type="NCBI Taxonomy" id="6269"/>
    <lineage>
        <taxon>Eukaryota</taxon>
        <taxon>Metazoa</taxon>
        <taxon>Ecdysozoa</taxon>
        <taxon>Nematoda</taxon>
        <taxon>Chromadorea</taxon>
        <taxon>Rhabditida</taxon>
        <taxon>Spirurina</taxon>
        <taxon>Ascaridomorpha</taxon>
        <taxon>Ascaridoidea</taxon>
        <taxon>Anisakidae</taxon>
        <taxon>Anisakis</taxon>
        <taxon>Anisakis simplex complex</taxon>
    </lineage>
</organism>
<name>A0A0M3KHM0_ANISI</name>
<feature type="compositionally biased region" description="Basic and acidic residues" evidence="5">
    <location>
        <begin position="12"/>
        <end position="33"/>
    </location>
</feature>
<feature type="compositionally biased region" description="Basic residues" evidence="5">
    <location>
        <begin position="1"/>
        <end position="11"/>
    </location>
</feature>